<reference evidence="2" key="2">
    <citation type="submission" date="2022-01" db="EMBL/GenBank/DDBJ databases">
        <authorList>
            <person name="Yamashiro T."/>
            <person name="Shiraishi A."/>
            <person name="Satake H."/>
            <person name="Nakayama K."/>
        </authorList>
    </citation>
    <scope>NUCLEOTIDE SEQUENCE</scope>
</reference>
<sequence>MSNQSEDIQAAGSDTRPPMLDKTDFESWQQRIRLYCKGKDHGEYILQSIDEGPFKMGRCRDEIASGTDGPYLGPERDRVVADLSQAEKDRLRADIRATNILLQGLPRDIYKLINHNTDAKDIWDNVKMLLEGSELTKDDRESQLYDEFEHFGQHKGENIHDYYVRFTKLINDMRHIKMTMPKIQLNSKFVNNMLPEWGRFVTAVKLNRGLKESNHDQLYAYLKQHELHANENKMLMERLNQHSHDPLALVSNVSPYQYPSSSSVPPQPSYIPPVTYQPQFTDNTQLDTGFSPVDKLLDNLMKQVALLAQQYKT</sequence>
<evidence type="ECO:0008006" key="4">
    <source>
        <dbReference type="Google" id="ProtNLM"/>
    </source>
</evidence>
<dbReference type="EMBL" id="BQNB010015059">
    <property type="protein sequence ID" value="GJT35547.1"/>
    <property type="molecule type" value="Genomic_DNA"/>
</dbReference>
<gene>
    <name evidence="2" type="ORF">Tco_0925966</name>
</gene>
<evidence type="ECO:0000313" key="2">
    <source>
        <dbReference type="EMBL" id="GJT35547.1"/>
    </source>
</evidence>
<reference evidence="2" key="1">
    <citation type="journal article" date="2022" name="Int. J. Mol. Sci.">
        <title>Draft Genome of Tanacetum Coccineum: Genomic Comparison of Closely Related Tanacetum-Family Plants.</title>
        <authorList>
            <person name="Yamashiro T."/>
            <person name="Shiraishi A."/>
            <person name="Nakayama K."/>
            <person name="Satake H."/>
        </authorList>
    </citation>
    <scope>NUCLEOTIDE SEQUENCE</scope>
</reference>
<dbReference type="Pfam" id="PF14223">
    <property type="entry name" value="Retrotran_gag_2"/>
    <property type="match status" value="1"/>
</dbReference>
<accession>A0ABQ5D9B8</accession>
<protein>
    <recommendedName>
        <fullName evidence="4">Integrase, catalytic region, zinc finger, CCHC-type, peptidase aspartic, catalytic</fullName>
    </recommendedName>
</protein>
<keyword evidence="3" id="KW-1185">Reference proteome</keyword>
<feature type="region of interest" description="Disordered" evidence="1">
    <location>
        <begin position="1"/>
        <end position="22"/>
    </location>
</feature>
<proteinExistence type="predicted"/>
<organism evidence="2 3">
    <name type="scientific">Tanacetum coccineum</name>
    <dbReference type="NCBI Taxonomy" id="301880"/>
    <lineage>
        <taxon>Eukaryota</taxon>
        <taxon>Viridiplantae</taxon>
        <taxon>Streptophyta</taxon>
        <taxon>Embryophyta</taxon>
        <taxon>Tracheophyta</taxon>
        <taxon>Spermatophyta</taxon>
        <taxon>Magnoliopsida</taxon>
        <taxon>eudicotyledons</taxon>
        <taxon>Gunneridae</taxon>
        <taxon>Pentapetalae</taxon>
        <taxon>asterids</taxon>
        <taxon>campanulids</taxon>
        <taxon>Asterales</taxon>
        <taxon>Asteraceae</taxon>
        <taxon>Asteroideae</taxon>
        <taxon>Anthemideae</taxon>
        <taxon>Anthemidinae</taxon>
        <taxon>Tanacetum</taxon>
    </lineage>
</organism>
<evidence type="ECO:0000313" key="3">
    <source>
        <dbReference type="Proteomes" id="UP001151760"/>
    </source>
</evidence>
<comment type="caution">
    <text evidence="2">The sequence shown here is derived from an EMBL/GenBank/DDBJ whole genome shotgun (WGS) entry which is preliminary data.</text>
</comment>
<dbReference type="Proteomes" id="UP001151760">
    <property type="component" value="Unassembled WGS sequence"/>
</dbReference>
<evidence type="ECO:0000256" key="1">
    <source>
        <dbReference type="SAM" id="MobiDB-lite"/>
    </source>
</evidence>
<name>A0ABQ5D9B8_9ASTR</name>